<feature type="signal peptide" evidence="2">
    <location>
        <begin position="1"/>
        <end position="43"/>
    </location>
</feature>
<gene>
    <name evidence="4" type="primary">LOC105035998</name>
</gene>
<reference evidence="4" key="1">
    <citation type="submission" date="2025-08" db="UniProtKB">
        <authorList>
            <consortium name="RefSeq"/>
        </authorList>
    </citation>
    <scope>IDENTIFICATION</scope>
</reference>
<evidence type="ECO:0000256" key="2">
    <source>
        <dbReference type="SAM" id="SignalP"/>
    </source>
</evidence>
<protein>
    <submittedName>
        <fullName evidence="4">Uncharacterized protein LOC105035998</fullName>
    </submittedName>
</protein>
<dbReference type="InParanoid" id="A0A6I9QIN8"/>
<keyword evidence="3" id="KW-1185">Reference proteome</keyword>
<proteinExistence type="predicted"/>
<feature type="chain" id="PRO_5026983174" evidence="2">
    <location>
        <begin position="44"/>
        <end position="135"/>
    </location>
</feature>
<feature type="region of interest" description="Disordered" evidence="1">
    <location>
        <begin position="56"/>
        <end position="135"/>
    </location>
</feature>
<sequence>MRQPIFPSSFALCLMGSLTPRFLPATLLVMLILLVSSPNNTEASNIGMPATAPVTGGTTILTSRPPEFAPPTSVPDIPMATASPFTSSSKVFLSRPPKLTPPPPIANTPRPTADIDGWSPAPMYSNDHGAKYVEP</sequence>
<dbReference type="Proteomes" id="UP000504607">
    <property type="component" value="Unplaced"/>
</dbReference>
<evidence type="ECO:0000256" key="1">
    <source>
        <dbReference type="SAM" id="MobiDB-lite"/>
    </source>
</evidence>
<keyword evidence="2" id="KW-0732">Signal</keyword>
<dbReference type="AlphaFoldDB" id="A0A6I9QIN8"/>
<accession>A0A6I9QIN8</accession>
<evidence type="ECO:0000313" key="4">
    <source>
        <dbReference type="RefSeq" id="XP_010910026.1"/>
    </source>
</evidence>
<dbReference type="RefSeq" id="XP_010910026.1">
    <property type="nucleotide sequence ID" value="XM_010911724.1"/>
</dbReference>
<evidence type="ECO:0000313" key="3">
    <source>
        <dbReference type="Proteomes" id="UP000504607"/>
    </source>
</evidence>
<organism evidence="3 4">
    <name type="scientific">Elaeis guineensis var. tenera</name>
    <name type="common">Oil palm</name>
    <dbReference type="NCBI Taxonomy" id="51953"/>
    <lineage>
        <taxon>Eukaryota</taxon>
        <taxon>Viridiplantae</taxon>
        <taxon>Streptophyta</taxon>
        <taxon>Embryophyta</taxon>
        <taxon>Tracheophyta</taxon>
        <taxon>Spermatophyta</taxon>
        <taxon>Magnoliopsida</taxon>
        <taxon>Liliopsida</taxon>
        <taxon>Arecaceae</taxon>
        <taxon>Arecoideae</taxon>
        <taxon>Cocoseae</taxon>
        <taxon>Elaeidinae</taxon>
        <taxon>Elaeis</taxon>
    </lineage>
</organism>
<name>A0A6I9QIN8_ELAGV</name>